<dbReference type="NCBIfam" id="TIGR01662">
    <property type="entry name" value="HAD-SF-IIIA"/>
    <property type="match status" value="1"/>
</dbReference>
<evidence type="ECO:0000256" key="9">
    <source>
        <dbReference type="PIRSR" id="PIRSR004682-2"/>
    </source>
</evidence>
<name>A0A0M4S9Q9_CAMC5</name>
<feature type="binding site" evidence="11">
    <location>
        <position position="131"/>
    </location>
    <ligand>
        <name>Mg(2+)</name>
        <dbReference type="ChEBI" id="CHEBI:18420"/>
    </ligand>
</feature>
<dbReference type="Proteomes" id="UP000006380">
    <property type="component" value="Chromosome"/>
</dbReference>
<keyword evidence="4 7" id="KW-0378">Hydrolase</keyword>
<feature type="binding site" evidence="11">
    <location>
        <position position="13"/>
    </location>
    <ligand>
        <name>Mg(2+)</name>
        <dbReference type="ChEBI" id="CHEBI:18420"/>
    </ligand>
</feature>
<feature type="binding site" evidence="9">
    <location>
        <begin position="13"/>
        <end position="15"/>
    </location>
    <ligand>
        <name>substrate</name>
    </ligand>
</feature>
<dbReference type="AlphaFoldDB" id="A0A0M4S9Q9"/>
<evidence type="ECO:0000256" key="11">
    <source>
        <dbReference type="PIRSR" id="PIRSR004682-4"/>
    </source>
</evidence>
<feature type="site" description="Contributes to substrate recognition" evidence="10">
    <location>
        <position position="105"/>
    </location>
</feature>
<dbReference type="InterPro" id="IPR023214">
    <property type="entry name" value="HAD_sf"/>
</dbReference>
<dbReference type="STRING" id="360105.CCV52592_0242"/>
<dbReference type="InterPro" id="IPR006543">
    <property type="entry name" value="Histidinol-phos"/>
</dbReference>
<evidence type="ECO:0000313" key="12">
    <source>
        <dbReference type="EMBL" id="ALF45136.1"/>
    </source>
</evidence>
<dbReference type="CDD" id="cd07503">
    <property type="entry name" value="HAD_HisB-N"/>
    <property type="match status" value="1"/>
</dbReference>
<feature type="active site" description="Proton donor" evidence="8">
    <location>
        <position position="15"/>
    </location>
</feature>
<evidence type="ECO:0000256" key="4">
    <source>
        <dbReference type="ARBA" id="ARBA00022801"/>
    </source>
</evidence>
<comment type="similarity">
    <text evidence="7">Belongs to the gmhB family.</text>
</comment>
<feature type="binding site" evidence="9">
    <location>
        <begin position="105"/>
        <end position="106"/>
    </location>
    <ligand>
        <name>substrate</name>
    </ligand>
</feature>
<evidence type="ECO:0000256" key="7">
    <source>
        <dbReference type="PIRNR" id="PIRNR004682"/>
    </source>
</evidence>
<gene>
    <name evidence="12" type="primary">gmhB</name>
    <name evidence="12" type="ORF">CCV52592_0242</name>
</gene>
<protein>
    <recommendedName>
        <fullName evidence="6 7">D,D-heptose 1,7-bisphosphate phosphatase</fullName>
        <ecNumber evidence="7">3.1.3.-</ecNumber>
    </recommendedName>
</protein>
<evidence type="ECO:0000256" key="10">
    <source>
        <dbReference type="PIRSR" id="PIRSR004682-3"/>
    </source>
</evidence>
<sequence length="171" mass="19249">MSKILGNKALFLDRDGVINEDTGYVCDIADFKFREGIFDVLRKFCELGYKLIVVTNQSGIGRGYYTQKQFEILNDHMLGEFKKRGVNITKVYFCPHAPEASCECRKPKPKMILDAALEFGIDLEGSVMIGDKPSDVLAGQNAGVGQNFLLDGQNFKSVNDVYEYMKKEKLL</sequence>
<dbReference type="GO" id="GO:0005737">
    <property type="term" value="C:cytoplasm"/>
    <property type="evidence" value="ECO:0007669"/>
    <property type="project" value="UniProtKB-SubCell"/>
</dbReference>
<dbReference type="Gene3D" id="3.40.50.1000">
    <property type="entry name" value="HAD superfamily/HAD-like"/>
    <property type="match status" value="1"/>
</dbReference>
<evidence type="ECO:0000256" key="2">
    <source>
        <dbReference type="ARBA" id="ARBA00022490"/>
    </source>
</evidence>
<feature type="binding site" evidence="9">
    <location>
        <begin position="55"/>
        <end position="58"/>
    </location>
    <ligand>
        <name>substrate</name>
    </ligand>
</feature>
<dbReference type="NCBIfam" id="NF006506">
    <property type="entry name" value="PRK08942.1"/>
    <property type="match status" value="1"/>
</dbReference>
<feature type="site" description="Stabilizes the phosphoryl group" evidence="10">
    <location>
        <position position="55"/>
    </location>
</feature>
<dbReference type="GO" id="GO:0005975">
    <property type="term" value="P:carbohydrate metabolic process"/>
    <property type="evidence" value="ECO:0007669"/>
    <property type="project" value="InterPro"/>
</dbReference>
<evidence type="ECO:0000256" key="1">
    <source>
        <dbReference type="ARBA" id="ARBA00004496"/>
    </source>
</evidence>
<feature type="binding site" evidence="9">
    <location>
        <position position="132"/>
    </location>
    <ligand>
        <name>substrate</name>
    </ligand>
</feature>
<keyword evidence="5 7" id="KW-0119">Carbohydrate metabolism</keyword>
<reference evidence="12" key="1">
    <citation type="submission" date="2016-07" db="EMBL/GenBank/DDBJ databases">
        <title>Comparative genomics of the Campylobacter concisus group.</title>
        <authorList>
            <person name="Miller W.G."/>
            <person name="Yee E."/>
            <person name="Chapman M.H."/>
            <person name="Huynh S."/>
            <person name="Bono J.L."/>
            <person name="On S.L.W."/>
            <person name="StLeger J."/>
            <person name="Foster G."/>
            <person name="Parker C.T."/>
        </authorList>
    </citation>
    <scope>NUCLEOTIDE SEQUENCE</scope>
    <source>
        <strain evidence="12">525.92</strain>
    </source>
</reference>
<keyword evidence="13" id="KW-1185">Reference proteome</keyword>
<evidence type="ECO:0000256" key="5">
    <source>
        <dbReference type="ARBA" id="ARBA00023277"/>
    </source>
</evidence>
<dbReference type="InterPro" id="IPR004446">
    <property type="entry name" value="Heptose_bisP_phosphatase"/>
</dbReference>
<dbReference type="EC" id="3.1.3.-" evidence="7"/>
<evidence type="ECO:0000313" key="13">
    <source>
        <dbReference type="Proteomes" id="UP000006380"/>
    </source>
</evidence>
<feature type="binding site" evidence="9">
    <location>
        <begin position="21"/>
        <end position="24"/>
    </location>
    <ligand>
        <name>substrate</name>
    </ligand>
</feature>
<evidence type="ECO:0000256" key="3">
    <source>
        <dbReference type="ARBA" id="ARBA00022723"/>
    </source>
</evidence>
<dbReference type="GO" id="GO:0046872">
    <property type="term" value="F:metal ion binding"/>
    <property type="evidence" value="ECO:0007669"/>
    <property type="project" value="UniProtKB-KW"/>
</dbReference>
<dbReference type="PIRSF" id="PIRSF004682">
    <property type="entry name" value="GmhB"/>
    <property type="match status" value="1"/>
</dbReference>
<feature type="binding site" evidence="11">
    <location>
        <position position="102"/>
    </location>
    <ligand>
        <name>Zn(2+)</name>
        <dbReference type="ChEBI" id="CHEBI:29105"/>
    </ligand>
</feature>
<accession>A0A0M4S9Q9</accession>
<keyword evidence="2 7" id="KW-0963">Cytoplasm</keyword>
<dbReference type="GO" id="GO:0016791">
    <property type="term" value="F:phosphatase activity"/>
    <property type="evidence" value="ECO:0007669"/>
    <property type="project" value="InterPro"/>
</dbReference>
<dbReference type="PANTHER" id="PTHR42891">
    <property type="entry name" value="D-GLYCERO-BETA-D-MANNO-HEPTOSE-1,7-BISPHOSPHATE 7-PHOSPHATASE"/>
    <property type="match status" value="1"/>
</dbReference>
<dbReference type="NCBIfam" id="TIGR01656">
    <property type="entry name" value="Histidinol-ppas"/>
    <property type="match status" value="1"/>
</dbReference>
<comment type="cofactor">
    <cofactor evidence="11">
        <name>Zn(2+)</name>
        <dbReference type="ChEBI" id="CHEBI:29105"/>
    </cofactor>
</comment>
<keyword evidence="11" id="KW-0460">Magnesium</keyword>
<dbReference type="Pfam" id="PF13242">
    <property type="entry name" value="Hydrolase_like"/>
    <property type="match status" value="1"/>
</dbReference>
<evidence type="ECO:0000256" key="6">
    <source>
        <dbReference type="ARBA" id="ARBA00031828"/>
    </source>
</evidence>
<keyword evidence="3 11" id="KW-0479">Metal-binding</keyword>
<comment type="subcellular location">
    <subcellularLocation>
        <location evidence="1 7">Cytoplasm</location>
    </subcellularLocation>
</comment>
<feature type="binding site" evidence="11">
    <location>
        <position position="15"/>
    </location>
    <ligand>
        <name>Mg(2+)</name>
        <dbReference type="ChEBI" id="CHEBI:18420"/>
    </ligand>
</feature>
<proteinExistence type="inferred from homology"/>
<feature type="site" description="Stabilizes the phosphoryl group" evidence="10">
    <location>
        <position position="106"/>
    </location>
</feature>
<dbReference type="RefSeq" id="WP_009651255.1">
    <property type="nucleotide sequence ID" value="NC_009715.2"/>
</dbReference>
<feature type="active site" description="Proton donor" evidence="8">
    <location>
        <position position="13"/>
    </location>
</feature>
<dbReference type="InterPro" id="IPR036412">
    <property type="entry name" value="HAD-like_sf"/>
</dbReference>
<keyword evidence="11" id="KW-0862">Zinc</keyword>
<dbReference type="NCBIfam" id="TIGR00213">
    <property type="entry name" value="GmhB_yaeD"/>
    <property type="match status" value="1"/>
</dbReference>
<feature type="binding site" evidence="11">
    <location>
        <position position="132"/>
    </location>
    <ligand>
        <name>Mg(2+)</name>
        <dbReference type="ChEBI" id="CHEBI:18420"/>
    </ligand>
</feature>
<feature type="binding site" evidence="11">
    <location>
        <position position="96"/>
    </location>
    <ligand>
        <name>Zn(2+)</name>
        <dbReference type="ChEBI" id="CHEBI:29105"/>
    </ligand>
</feature>
<dbReference type="SUPFAM" id="SSF56784">
    <property type="entry name" value="HAD-like"/>
    <property type="match status" value="1"/>
</dbReference>
<organism evidence="12 13">
    <name type="scientific">Campylobacter curvus (strain 525.92)</name>
    <dbReference type="NCBI Taxonomy" id="360105"/>
    <lineage>
        <taxon>Bacteria</taxon>
        <taxon>Pseudomonadati</taxon>
        <taxon>Campylobacterota</taxon>
        <taxon>Epsilonproteobacteria</taxon>
        <taxon>Campylobacterales</taxon>
        <taxon>Campylobacteraceae</taxon>
        <taxon>Campylobacter</taxon>
    </lineage>
</organism>
<dbReference type="InterPro" id="IPR006549">
    <property type="entry name" value="HAD-SF_hydro_IIIA"/>
</dbReference>
<feature type="binding site" evidence="11">
    <location>
        <position position="104"/>
    </location>
    <ligand>
        <name>Zn(2+)</name>
        <dbReference type="ChEBI" id="CHEBI:29105"/>
    </ligand>
</feature>
<feature type="binding site" evidence="11">
    <location>
        <position position="94"/>
    </location>
    <ligand>
        <name>Zn(2+)</name>
        <dbReference type="ChEBI" id="CHEBI:29105"/>
    </ligand>
</feature>
<dbReference type="OrthoDB" id="9814110at2"/>
<dbReference type="PANTHER" id="PTHR42891:SF1">
    <property type="entry name" value="D-GLYCERO-BETA-D-MANNO-HEPTOSE-1,7-BISPHOSPHATE 7-PHOSPHATASE"/>
    <property type="match status" value="1"/>
</dbReference>
<dbReference type="KEGG" id="ccv:CCV52592_0242"/>
<evidence type="ECO:0000256" key="8">
    <source>
        <dbReference type="PIRSR" id="PIRSR004682-1"/>
    </source>
</evidence>
<dbReference type="EMBL" id="CP000767">
    <property type="protein sequence ID" value="ALF45136.1"/>
    <property type="molecule type" value="Genomic_DNA"/>
</dbReference>
<comment type="cofactor">
    <cofactor evidence="11">
        <name>Mg(2+)</name>
        <dbReference type="ChEBI" id="CHEBI:18420"/>
    </cofactor>
</comment>